<dbReference type="Proteomes" id="UP000238137">
    <property type="component" value="Unassembled WGS sequence"/>
</dbReference>
<sequence length="460" mass="50034">MKNRTEQVMQAIRRRIDGGAVAPGEKLPSIRGFAAAMGVSPSTVVEAYDRLAAEGVIFARRRSGFFAAHRNRPVALSELGPRLEREIDPLWVSRQSLDAGEDAPKPGCGWLPADWMPVDSLRRAIRAAGRADDGLLAYYGGTRSEVKLRRLLSRQLADQGIEAGPDRILLTASGSNAIDLVCRLLLSPGDKVLVDDPCYFNFQALFRAHRVEIIGVPYTPQGPDMEHFEAALARHKPRLYITNSALHNPTGATISAQVAHRLLTLAAAHDLIVIEDDIFAEFEPDPSPRLAAMDGLDRVIRIGSFSKTLSASVRCGYVAARPDWIEALIDLQVATNFGGPSPLAAEILHHALSDGGYRKHMEALRARLARLRRLTGARLSGMGIIPWLMPRGGFYLWCALPEGTDGAAMARAALSENVVLAPGNVFSPSQAMTSYMRFNVGQMGDPGIYDILDRAMRAAA</sequence>
<dbReference type="OrthoDB" id="9808770at2"/>
<keyword evidence="3" id="KW-0805">Transcription regulation</keyword>
<dbReference type="SUPFAM" id="SSF53383">
    <property type="entry name" value="PLP-dependent transferases"/>
    <property type="match status" value="1"/>
</dbReference>
<dbReference type="InterPro" id="IPR036388">
    <property type="entry name" value="WH-like_DNA-bd_sf"/>
</dbReference>
<dbReference type="SMART" id="SM00345">
    <property type="entry name" value="HTH_GNTR"/>
    <property type="match status" value="1"/>
</dbReference>
<keyword evidence="2" id="KW-0663">Pyridoxal phosphate</keyword>
<dbReference type="SUPFAM" id="SSF46785">
    <property type="entry name" value="Winged helix' DNA-binding domain"/>
    <property type="match status" value="1"/>
</dbReference>
<dbReference type="Gene3D" id="1.10.10.10">
    <property type="entry name" value="Winged helix-like DNA-binding domain superfamily/Winged helix DNA-binding domain"/>
    <property type="match status" value="1"/>
</dbReference>
<dbReference type="Pfam" id="PF00392">
    <property type="entry name" value="GntR"/>
    <property type="match status" value="1"/>
</dbReference>
<dbReference type="Gene3D" id="3.90.1150.10">
    <property type="entry name" value="Aspartate Aminotransferase, domain 1"/>
    <property type="match status" value="1"/>
</dbReference>
<dbReference type="GO" id="GO:0003700">
    <property type="term" value="F:DNA-binding transcription factor activity"/>
    <property type="evidence" value="ECO:0007669"/>
    <property type="project" value="InterPro"/>
</dbReference>
<protein>
    <submittedName>
        <fullName evidence="7">PLP-dependent aminotransferase family protein</fullName>
    </submittedName>
</protein>
<gene>
    <name evidence="7" type="ORF">A7A09_014845</name>
</gene>
<dbReference type="InterPro" id="IPR000524">
    <property type="entry name" value="Tscrpt_reg_HTH_GntR"/>
</dbReference>
<dbReference type="EMBL" id="PXNQ02000009">
    <property type="protein sequence ID" value="RNF33753.1"/>
    <property type="molecule type" value="Genomic_DNA"/>
</dbReference>
<dbReference type="PANTHER" id="PTHR46577">
    <property type="entry name" value="HTH-TYPE TRANSCRIPTIONAL REGULATORY PROTEIN GABR"/>
    <property type="match status" value="1"/>
</dbReference>
<dbReference type="Gene3D" id="3.40.640.10">
    <property type="entry name" value="Type I PLP-dependent aspartate aminotransferase-like (Major domain)"/>
    <property type="match status" value="1"/>
</dbReference>
<reference evidence="7" key="1">
    <citation type="submission" date="2018-05" db="EMBL/GenBank/DDBJ databases">
        <title>Reclassification of Methylarcula marina and Methylarcula terricola as Paracoccus methylarcula sp.nov., comb.nov. and Paracoccus terricola comb.nov.</title>
        <authorList>
            <person name="Shmareva M.N."/>
            <person name="Doronina N.V."/>
            <person name="Vasilenko O.V."/>
            <person name="Tarlachkov S.V."/>
            <person name="Trotsenko Y.A."/>
        </authorList>
    </citation>
    <scope>NUCLEOTIDE SEQUENCE [LARGE SCALE GENOMIC DNA]</scope>
    <source>
        <strain evidence="7">VKM B-2159</strain>
    </source>
</reference>
<evidence type="ECO:0000256" key="5">
    <source>
        <dbReference type="ARBA" id="ARBA00023163"/>
    </source>
</evidence>
<dbReference type="InterPro" id="IPR015422">
    <property type="entry name" value="PyrdxlP-dep_Trfase_small"/>
</dbReference>
<keyword evidence="7" id="KW-0032">Aminotransferase</keyword>
<dbReference type="GO" id="GO:0030170">
    <property type="term" value="F:pyridoxal phosphate binding"/>
    <property type="evidence" value="ECO:0007669"/>
    <property type="project" value="InterPro"/>
</dbReference>
<dbReference type="InterPro" id="IPR036390">
    <property type="entry name" value="WH_DNA-bd_sf"/>
</dbReference>
<organism evidence="7 8">
    <name type="scientific">Paracoccus methylarcula</name>
    <dbReference type="NCBI Taxonomy" id="72022"/>
    <lineage>
        <taxon>Bacteria</taxon>
        <taxon>Pseudomonadati</taxon>
        <taxon>Pseudomonadota</taxon>
        <taxon>Alphaproteobacteria</taxon>
        <taxon>Rhodobacterales</taxon>
        <taxon>Paracoccaceae</taxon>
        <taxon>Paracoccus</taxon>
    </lineage>
</organism>
<dbReference type="GO" id="GO:0003677">
    <property type="term" value="F:DNA binding"/>
    <property type="evidence" value="ECO:0007669"/>
    <property type="project" value="UniProtKB-KW"/>
</dbReference>
<comment type="caution">
    <text evidence="7">The sequence shown here is derived from an EMBL/GenBank/DDBJ whole genome shotgun (WGS) entry which is preliminary data.</text>
</comment>
<dbReference type="InterPro" id="IPR015424">
    <property type="entry name" value="PyrdxlP-dep_Trfase"/>
</dbReference>
<dbReference type="RefSeq" id="WP_106692128.1">
    <property type="nucleotide sequence ID" value="NZ_PXNQ02000009.1"/>
</dbReference>
<dbReference type="GO" id="GO:0008483">
    <property type="term" value="F:transaminase activity"/>
    <property type="evidence" value="ECO:0007669"/>
    <property type="project" value="UniProtKB-KW"/>
</dbReference>
<keyword evidence="7" id="KW-0808">Transferase</keyword>
<accession>A0A3R7PNW4</accession>
<name>A0A3R7PNW4_9RHOB</name>
<evidence type="ECO:0000256" key="3">
    <source>
        <dbReference type="ARBA" id="ARBA00023015"/>
    </source>
</evidence>
<evidence type="ECO:0000259" key="6">
    <source>
        <dbReference type="PROSITE" id="PS50949"/>
    </source>
</evidence>
<evidence type="ECO:0000313" key="7">
    <source>
        <dbReference type="EMBL" id="RNF33753.1"/>
    </source>
</evidence>
<evidence type="ECO:0000313" key="8">
    <source>
        <dbReference type="Proteomes" id="UP000238137"/>
    </source>
</evidence>
<dbReference type="InterPro" id="IPR051446">
    <property type="entry name" value="HTH_trans_reg/aminotransferase"/>
</dbReference>
<proteinExistence type="inferred from homology"/>
<keyword evidence="5" id="KW-0804">Transcription</keyword>
<evidence type="ECO:0000256" key="2">
    <source>
        <dbReference type="ARBA" id="ARBA00022898"/>
    </source>
</evidence>
<dbReference type="InterPro" id="IPR015421">
    <property type="entry name" value="PyrdxlP-dep_Trfase_major"/>
</dbReference>
<dbReference type="CDD" id="cd00609">
    <property type="entry name" value="AAT_like"/>
    <property type="match status" value="1"/>
</dbReference>
<keyword evidence="4" id="KW-0238">DNA-binding</keyword>
<dbReference type="PROSITE" id="PS50949">
    <property type="entry name" value="HTH_GNTR"/>
    <property type="match status" value="1"/>
</dbReference>
<keyword evidence="8" id="KW-1185">Reference proteome</keyword>
<dbReference type="CDD" id="cd07377">
    <property type="entry name" value="WHTH_GntR"/>
    <property type="match status" value="1"/>
</dbReference>
<dbReference type="AlphaFoldDB" id="A0A3R7PNW4"/>
<dbReference type="InterPro" id="IPR004839">
    <property type="entry name" value="Aminotransferase_I/II_large"/>
</dbReference>
<comment type="similarity">
    <text evidence="1">In the C-terminal section; belongs to the class-I pyridoxal-phosphate-dependent aminotransferase family.</text>
</comment>
<evidence type="ECO:0000256" key="1">
    <source>
        <dbReference type="ARBA" id="ARBA00005384"/>
    </source>
</evidence>
<dbReference type="Pfam" id="PF00155">
    <property type="entry name" value="Aminotran_1_2"/>
    <property type="match status" value="1"/>
</dbReference>
<evidence type="ECO:0000256" key="4">
    <source>
        <dbReference type="ARBA" id="ARBA00023125"/>
    </source>
</evidence>
<feature type="domain" description="HTH gntR-type" evidence="6">
    <location>
        <begin position="2"/>
        <end position="70"/>
    </location>
</feature>
<dbReference type="PANTHER" id="PTHR46577:SF2">
    <property type="entry name" value="TRANSCRIPTIONAL REGULATORY PROTEIN"/>
    <property type="match status" value="1"/>
</dbReference>